<keyword evidence="1" id="KW-0472">Membrane</keyword>
<dbReference type="Proteomes" id="UP000422736">
    <property type="component" value="Chromosome 6"/>
</dbReference>
<feature type="transmembrane region" description="Helical" evidence="1">
    <location>
        <begin position="16"/>
        <end position="35"/>
    </location>
</feature>
<dbReference type="PANTHER" id="PTHR35204:SF1">
    <property type="entry name" value="ENTEROTOXIN"/>
    <property type="match status" value="1"/>
</dbReference>
<evidence type="ECO:0000256" key="1">
    <source>
        <dbReference type="SAM" id="Phobius"/>
    </source>
</evidence>
<keyword evidence="3" id="KW-1185">Reference proteome</keyword>
<protein>
    <submittedName>
        <fullName evidence="2">YOR389W</fullName>
    </submittedName>
</protein>
<evidence type="ECO:0000313" key="3">
    <source>
        <dbReference type="Proteomes" id="UP000422736"/>
    </source>
</evidence>
<gene>
    <name evidence="2" type="ORF">FIM1_3927</name>
</gene>
<dbReference type="EMBL" id="CP015059">
    <property type="protein sequence ID" value="QGN17196.1"/>
    <property type="molecule type" value="Genomic_DNA"/>
</dbReference>
<dbReference type="PANTHER" id="PTHR35204">
    <property type="entry name" value="YALI0A21131P"/>
    <property type="match status" value="1"/>
</dbReference>
<evidence type="ECO:0000313" key="2">
    <source>
        <dbReference type="EMBL" id="QGN17196.1"/>
    </source>
</evidence>
<reference evidence="2 3" key="1">
    <citation type="submission" date="2016-03" db="EMBL/GenBank/DDBJ databases">
        <title>How can Kluyveromyces marxianus grow so fast - potential evolutionary course in Saccharomyces Complex revealed by comparative genomics.</title>
        <authorList>
            <person name="Mo W."/>
            <person name="Lu W."/>
            <person name="Yang X."/>
            <person name="Qi J."/>
            <person name="Lv H."/>
        </authorList>
    </citation>
    <scope>NUCLEOTIDE SEQUENCE [LARGE SCALE GENOMIC DNA]</scope>
    <source>
        <strain evidence="2 3">FIM1</strain>
    </source>
</reference>
<keyword evidence="1" id="KW-1133">Transmembrane helix</keyword>
<sequence>MRSEFFSTLKSQPNDILTKLLVAGILINACYFYYLTFPLKKTELKPLLVSNSYGGSGVPELEESLTPENFREYVRPLDKYNSSAIFNTINDAMKQKNCDIHSVGVSFIPAVIPQGTLLYHAGKGEVPSSFEWVAFDHEFSLIFGSRAQPRGRESLNNSYHRVKKDEVPVKKTRNRRNRRTWSLASLMTFQTTRDLNKVIYIDGGSAAKTTTGELDTQELWSNVVGGPANKNDTFYRIPERIYARQICEWGKPLGLDGFIRVELGFEMVVCDFTNGLKLVSNTTIIGNDQTAGLPPAVPLTKENGWPINENGELIEDELTEEQQKILDQEDVYHKYLTNANVGGRYDHVRAGNFHDSGERRVKLDFRYMVTGINRTWLDPNTNARRLVSDSVPESVHTDLVNELKQSLSMESGFNAALSNDWQNIVREIIGKFSPMLQNIRDSINKNYGSPEERATNASLYYINFIKRFQDVNTTLEQNKELAVYQYSAPVLPLKTDSDFLIFSAVVNVVREVVDAIFDIHAELNPLVLSYLKEETHKNAQQAIRSVDSSIRELIQYLQWVELNYRCEENCGTGGVCYTPSWGPSAFGWVTPNDKDSPIFGLKWQDSINRYEIDKNQKCVNLDTMLSAKWN</sequence>
<reference evidence="2 3" key="2">
    <citation type="submission" date="2019-11" db="EMBL/GenBank/DDBJ databases">
        <authorList>
            <person name="Lu H."/>
        </authorList>
    </citation>
    <scope>NUCLEOTIDE SEQUENCE [LARGE SCALE GENOMIC DNA]</scope>
    <source>
        <strain evidence="2 3">FIM1</strain>
    </source>
</reference>
<keyword evidence="1" id="KW-0812">Transmembrane</keyword>
<organism evidence="2 3">
    <name type="scientific">Kluyveromyces marxianus</name>
    <name type="common">Yeast</name>
    <name type="synonym">Candida kefyr</name>
    <dbReference type="NCBI Taxonomy" id="4911"/>
    <lineage>
        <taxon>Eukaryota</taxon>
        <taxon>Fungi</taxon>
        <taxon>Dikarya</taxon>
        <taxon>Ascomycota</taxon>
        <taxon>Saccharomycotina</taxon>
        <taxon>Saccharomycetes</taxon>
        <taxon>Saccharomycetales</taxon>
        <taxon>Saccharomycetaceae</taxon>
        <taxon>Kluyveromyces</taxon>
    </lineage>
</organism>
<name>A0ABX6EZG2_KLUMA</name>
<proteinExistence type="predicted"/>
<dbReference type="InterPro" id="IPR038921">
    <property type="entry name" value="YOR389W-like"/>
</dbReference>
<accession>A0ABX6EZG2</accession>